<keyword evidence="2" id="KW-1133">Transmembrane helix</keyword>
<evidence type="ECO:0000256" key="1">
    <source>
        <dbReference type="SAM" id="Coils"/>
    </source>
</evidence>
<accession>A0A7X4WAC1</accession>
<feature type="transmembrane region" description="Helical" evidence="2">
    <location>
        <begin position="20"/>
        <end position="42"/>
    </location>
</feature>
<keyword evidence="1" id="KW-0175">Coiled coil</keyword>
<gene>
    <name evidence="3" type="ORF">CAG72_07540</name>
</gene>
<sequence length="105" mass="11422">MSGQKNYKAIRAVGSKVIAYTSLALCGGAPVSCGVALAGYVWSNMDVIDATTDIQSINSTIYSLQSKLSEAEKNLDSAQMETVNAEEFLLKNFEKLCREVKMQCM</sequence>
<dbReference type="RefSeq" id="WP_161443977.1">
    <property type="nucleotide sequence ID" value="NZ_WXWW01000115.1"/>
</dbReference>
<feature type="coiled-coil region" evidence="1">
    <location>
        <begin position="54"/>
        <end position="88"/>
    </location>
</feature>
<protein>
    <submittedName>
        <fullName evidence="3">Uncharacterized protein</fullName>
    </submittedName>
</protein>
<evidence type="ECO:0000256" key="2">
    <source>
        <dbReference type="SAM" id="Phobius"/>
    </source>
</evidence>
<comment type="caution">
    <text evidence="3">The sequence shown here is derived from an EMBL/GenBank/DDBJ whole genome shotgun (WGS) entry which is preliminary data.</text>
</comment>
<name>A0A7X4WAC1_9GAMM</name>
<dbReference type="EMBL" id="WXWW01000115">
    <property type="protein sequence ID" value="NAW65068.1"/>
    <property type="molecule type" value="Genomic_DNA"/>
</dbReference>
<keyword evidence="2" id="KW-0472">Membrane</keyword>
<reference evidence="3 4" key="1">
    <citation type="submission" date="2017-05" db="EMBL/GenBank/DDBJ databases">
        <title>High clonality and local adaptation shapes Vibrionaceae linages within an endangered oasis.</title>
        <authorList>
            <person name="Vazquez-Rosas-Landa M."/>
        </authorList>
    </citation>
    <scope>NUCLEOTIDE SEQUENCE [LARGE SCALE GENOMIC DNA]</scope>
    <source>
        <strain evidence="3 4">P46_P4S1P180</strain>
    </source>
</reference>
<proteinExistence type="predicted"/>
<dbReference type="Proteomes" id="UP000465712">
    <property type="component" value="Unassembled WGS sequence"/>
</dbReference>
<evidence type="ECO:0000313" key="3">
    <source>
        <dbReference type="EMBL" id="NAW65068.1"/>
    </source>
</evidence>
<organism evidence="3 4">
    <name type="scientific">Photobacterium halotolerans</name>
    <dbReference type="NCBI Taxonomy" id="265726"/>
    <lineage>
        <taxon>Bacteria</taxon>
        <taxon>Pseudomonadati</taxon>
        <taxon>Pseudomonadota</taxon>
        <taxon>Gammaproteobacteria</taxon>
        <taxon>Vibrionales</taxon>
        <taxon>Vibrionaceae</taxon>
        <taxon>Photobacterium</taxon>
    </lineage>
</organism>
<keyword evidence="2" id="KW-0812">Transmembrane</keyword>
<evidence type="ECO:0000313" key="4">
    <source>
        <dbReference type="Proteomes" id="UP000465712"/>
    </source>
</evidence>
<dbReference type="AlphaFoldDB" id="A0A7X4WAC1"/>